<proteinExistence type="predicted"/>
<reference evidence="3" key="1">
    <citation type="submission" date="2020-12" db="EMBL/GenBank/DDBJ databases">
        <title>Genome sequencing of genetic groups of Flavobacterium columnare.</title>
        <authorList>
            <person name="Waldbieser G.C."/>
            <person name="Griffin M.J."/>
            <person name="LaFrentz B.R."/>
        </authorList>
    </citation>
    <scope>NUCLEOTIDE SEQUENCE</scope>
    <source>
        <strain evidence="3">90-106</strain>
    </source>
</reference>
<dbReference type="EMBL" id="CP067378">
    <property type="protein sequence ID" value="QYS90053.1"/>
    <property type="molecule type" value="Genomic_DNA"/>
</dbReference>
<dbReference type="AlphaFoldDB" id="A0A8G0KTW7"/>
<dbReference type="KEGG" id="fdv:JJC05_08115"/>
<accession>A0A8G0KTW7</accession>
<dbReference type="InterPro" id="IPR037883">
    <property type="entry name" value="Knr4/Smi1-like_sf"/>
</dbReference>
<evidence type="ECO:0000313" key="3">
    <source>
        <dbReference type="EMBL" id="QYS90068.1"/>
    </source>
</evidence>
<sequence length="185" mass="21638">MLENKFTLSVTNDLPKELGDAKKLESFRFINGKGFPSSYKDFVLNYGYGLTLEEFHIYIPMGDYGDSIFVRSEEIKDTYIEDVLNDDIWFDIEPDASIEILKNLYPFASSDNGLYLFWDISNFSQNENEFDIYITDFRGIGFRKVGNNLYECFENLTSKDKFKMYIPFSLESLNNTFKILNKIVI</sequence>
<gene>
    <name evidence="1" type="ORF">JJC05_08115</name>
    <name evidence="2" type="ORF">JJC05_08160</name>
    <name evidence="3" type="ORF">JJC05_08205</name>
</gene>
<dbReference type="SUPFAM" id="SSF160631">
    <property type="entry name" value="SMI1/KNR4-like"/>
    <property type="match status" value="1"/>
</dbReference>
<protein>
    <submittedName>
        <fullName evidence="3">SMI1/KNR4 family protein</fullName>
    </submittedName>
</protein>
<dbReference type="EMBL" id="CP067378">
    <property type="protein sequence ID" value="QYS90061.1"/>
    <property type="molecule type" value="Genomic_DNA"/>
</dbReference>
<dbReference type="KEGG" id="fdv:JJC05_08160"/>
<dbReference type="Pfam" id="PF14568">
    <property type="entry name" value="SUKH_6"/>
    <property type="match status" value="1"/>
</dbReference>
<evidence type="ECO:0000313" key="1">
    <source>
        <dbReference type="EMBL" id="QYS90053.1"/>
    </source>
</evidence>
<dbReference type="Proteomes" id="UP000824721">
    <property type="component" value="Chromosome"/>
</dbReference>
<dbReference type="KEGG" id="fdv:JJC05_08205"/>
<organism evidence="3">
    <name type="scientific">Flavobacterium columnare</name>
    <dbReference type="NCBI Taxonomy" id="996"/>
    <lineage>
        <taxon>Bacteria</taxon>
        <taxon>Pseudomonadati</taxon>
        <taxon>Bacteroidota</taxon>
        <taxon>Flavobacteriia</taxon>
        <taxon>Flavobacteriales</taxon>
        <taxon>Flavobacteriaceae</taxon>
        <taxon>Flavobacterium</taxon>
    </lineage>
</organism>
<dbReference type="Gene3D" id="3.40.1580.10">
    <property type="entry name" value="SMI1/KNR4-like"/>
    <property type="match status" value="1"/>
</dbReference>
<evidence type="ECO:0000313" key="2">
    <source>
        <dbReference type="EMBL" id="QYS90061.1"/>
    </source>
</evidence>
<dbReference type="EMBL" id="CP067378">
    <property type="protein sequence ID" value="QYS90068.1"/>
    <property type="molecule type" value="Genomic_DNA"/>
</dbReference>
<name>A0A8G0KTW7_9FLAO</name>